<reference evidence="1 2" key="1">
    <citation type="submission" date="2018-06" db="EMBL/GenBank/DDBJ databases">
        <authorList>
            <consortium name="Pathogen Informatics"/>
            <person name="Doyle S."/>
        </authorList>
    </citation>
    <scope>NUCLEOTIDE SEQUENCE [LARGE SCALE GENOMIC DNA]</scope>
    <source>
        <strain evidence="1 2">NCTC9381</strain>
    </source>
</reference>
<evidence type="ECO:0000313" key="2">
    <source>
        <dbReference type="Proteomes" id="UP000254640"/>
    </source>
</evidence>
<sequence length="174" mass="19794">MKFKGALLLCLLLVGCDKPNDTQLVTETGRELQRTIDTNPMRITCEKIAKGREWLSRNMVRKLEAQGCDQVFRSATETNFTDSTIYRRTMTMVCGGIHGQSFTGTELTRRFIFSPDEKVLVIEPMTEMDKTRFEGHKTLQQLQDDFNRQQQQYCQVITPAPPASAVPVNSVTAR</sequence>
<accession>A0A379AGL2</accession>
<dbReference type="AlphaFoldDB" id="A0A379AGL2"/>
<dbReference type="PROSITE" id="PS51257">
    <property type="entry name" value="PROKAR_LIPOPROTEIN"/>
    <property type="match status" value="1"/>
</dbReference>
<keyword evidence="2" id="KW-1185">Reference proteome</keyword>
<proteinExistence type="predicted"/>
<dbReference type="EMBL" id="UGSO01000001">
    <property type="protein sequence ID" value="SUB17045.1"/>
    <property type="molecule type" value="Genomic_DNA"/>
</dbReference>
<gene>
    <name evidence="1" type="ORF">NCTC9381_02961</name>
</gene>
<dbReference type="Proteomes" id="UP000254640">
    <property type="component" value="Unassembled WGS sequence"/>
</dbReference>
<protein>
    <recommendedName>
        <fullName evidence="3">Lipoprotein</fullName>
    </recommendedName>
</protein>
<name>A0A379AGL2_ENTAG</name>
<evidence type="ECO:0008006" key="3">
    <source>
        <dbReference type="Google" id="ProtNLM"/>
    </source>
</evidence>
<organism evidence="1 2">
    <name type="scientific">Enterobacter agglomerans</name>
    <name type="common">Erwinia herbicola</name>
    <name type="synonym">Pantoea agglomerans</name>
    <dbReference type="NCBI Taxonomy" id="549"/>
    <lineage>
        <taxon>Bacteria</taxon>
        <taxon>Pseudomonadati</taxon>
        <taxon>Pseudomonadota</taxon>
        <taxon>Gammaproteobacteria</taxon>
        <taxon>Enterobacterales</taxon>
        <taxon>Erwiniaceae</taxon>
        <taxon>Pantoea</taxon>
        <taxon>Pantoea agglomerans group</taxon>
    </lineage>
</organism>
<evidence type="ECO:0000313" key="1">
    <source>
        <dbReference type="EMBL" id="SUB17045.1"/>
    </source>
</evidence>